<dbReference type="GO" id="GO:0016787">
    <property type="term" value="F:hydrolase activity"/>
    <property type="evidence" value="ECO:0007669"/>
    <property type="project" value="UniProtKB-KW"/>
</dbReference>
<dbReference type="SUPFAM" id="SSF54637">
    <property type="entry name" value="Thioesterase/thiol ester dehydrase-isomerase"/>
    <property type="match status" value="1"/>
</dbReference>
<reference evidence="3 4" key="1">
    <citation type="journal article" date="2015" name="Stand. Genomic Sci.">
        <title>Genomic Encyclopedia of Bacterial and Archaeal Type Strains, Phase III: the genomes of soil and plant-associated and newly described type strains.</title>
        <authorList>
            <person name="Whitman W.B."/>
            <person name="Woyke T."/>
            <person name="Klenk H.P."/>
            <person name="Zhou Y."/>
            <person name="Lilburn T.G."/>
            <person name="Beck B.J."/>
            <person name="De Vos P."/>
            <person name="Vandamme P."/>
            <person name="Eisen J.A."/>
            <person name="Garrity G."/>
            <person name="Hugenholtz P."/>
            <person name="Kyrpides N.C."/>
        </authorList>
    </citation>
    <scope>NUCLEOTIDE SEQUENCE [LARGE SCALE GENOMIC DNA]</scope>
    <source>
        <strain evidence="3 4">CGMCC 1.5364</strain>
    </source>
</reference>
<comment type="caution">
    <text evidence="3">The sequence shown here is derived from an EMBL/GenBank/DDBJ whole genome shotgun (WGS) entry which is preliminary data.</text>
</comment>
<evidence type="ECO:0000256" key="2">
    <source>
        <dbReference type="ARBA" id="ARBA00022801"/>
    </source>
</evidence>
<evidence type="ECO:0000256" key="1">
    <source>
        <dbReference type="ARBA" id="ARBA00005953"/>
    </source>
</evidence>
<organism evidence="3 4">
    <name type="scientific">Paracoccus sulfuroxidans</name>
    <dbReference type="NCBI Taxonomy" id="384678"/>
    <lineage>
        <taxon>Bacteria</taxon>
        <taxon>Pseudomonadati</taxon>
        <taxon>Pseudomonadota</taxon>
        <taxon>Alphaproteobacteria</taxon>
        <taxon>Rhodobacterales</taxon>
        <taxon>Paracoccaceae</taxon>
        <taxon>Paracoccus</taxon>
    </lineage>
</organism>
<dbReference type="RefSeq" id="WP_145396887.1">
    <property type="nucleotide sequence ID" value="NZ_VLKU01000003.1"/>
</dbReference>
<dbReference type="Proteomes" id="UP000316225">
    <property type="component" value="Unassembled WGS sequence"/>
</dbReference>
<protein>
    <submittedName>
        <fullName evidence="3">4-hydroxybenzoyl-CoA thioesterase</fullName>
    </submittedName>
</protein>
<dbReference type="Pfam" id="PF13279">
    <property type="entry name" value="4HBT_2"/>
    <property type="match status" value="1"/>
</dbReference>
<dbReference type="OrthoDB" id="7204167at2"/>
<sequence>MTYRRQIRVEFNHCDPAGIVFFPRYYEMANSVLENFFREVVDYPYHRMMEEGFGAPTVRIETDFTAPSRLGDLLDWSLRVTRLGTSSASFALAAEGAGQARIATQHTLVWLGADKRATPWPEQIRTRLAALQEGT</sequence>
<gene>
    <name evidence="3" type="ORF">IQ24_01184</name>
</gene>
<dbReference type="AlphaFoldDB" id="A0A562NVU0"/>
<evidence type="ECO:0000313" key="4">
    <source>
        <dbReference type="Proteomes" id="UP000316225"/>
    </source>
</evidence>
<proteinExistence type="inferred from homology"/>
<evidence type="ECO:0000313" key="3">
    <source>
        <dbReference type="EMBL" id="TWI35826.1"/>
    </source>
</evidence>
<keyword evidence="2" id="KW-0378">Hydrolase</keyword>
<keyword evidence="4" id="KW-1185">Reference proteome</keyword>
<dbReference type="InterPro" id="IPR008272">
    <property type="entry name" value="HB-CoA_thioesterase_AS"/>
</dbReference>
<dbReference type="Gene3D" id="3.10.129.10">
    <property type="entry name" value="Hotdog Thioesterase"/>
    <property type="match status" value="1"/>
</dbReference>
<dbReference type="PROSITE" id="PS01328">
    <property type="entry name" value="4HBCOA_THIOESTERASE"/>
    <property type="match status" value="1"/>
</dbReference>
<comment type="similarity">
    <text evidence="1">Belongs to the 4-hydroxybenzoyl-CoA thioesterase family.</text>
</comment>
<name>A0A562NVU0_9RHOB</name>
<dbReference type="InterPro" id="IPR029069">
    <property type="entry name" value="HotDog_dom_sf"/>
</dbReference>
<dbReference type="CDD" id="cd00586">
    <property type="entry name" value="4HBT"/>
    <property type="match status" value="1"/>
</dbReference>
<accession>A0A562NVU0</accession>
<dbReference type="EMBL" id="VLKU01000003">
    <property type="protein sequence ID" value="TWI35826.1"/>
    <property type="molecule type" value="Genomic_DNA"/>
</dbReference>